<accession>I4AKM1</accession>
<dbReference type="Proteomes" id="UP000006054">
    <property type="component" value="Chromosome"/>
</dbReference>
<evidence type="ECO:0000256" key="1">
    <source>
        <dbReference type="SAM" id="SignalP"/>
    </source>
</evidence>
<gene>
    <name evidence="2" type="ordered locus">Fleli_2124</name>
</gene>
<protein>
    <recommendedName>
        <fullName evidence="4">Lipocalin-like domain-containing protein</fullName>
    </recommendedName>
</protein>
<name>I4AKM1_BERLS</name>
<evidence type="ECO:0000313" key="2">
    <source>
        <dbReference type="EMBL" id="AFM04506.1"/>
    </source>
</evidence>
<dbReference type="PROSITE" id="PS51257">
    <property type="entry name" value="PROKAR_LIPOPROTEIN"/>
    <property type="match status" value="1"/>
</dbReference>
<evidence type="ECO:0000313" key="3">
    <source>
        <dbReference type="Proteomes" id="UP000006054"/>
    </source>
</evidence>
<dbReference type="EMBL" id="CP003345">
    <property type="protein sequence ID" value="AFM04506.1"/>
    <property type="molecule type" value="Genomic_DNA"/>
</dbReference>
<dbReference type="KEGG" id="fli:Fleli_2124"/>
<dbReference type="AlphaFoldDB" id="I4AKM1"/>
<proteinExistence type="predicted"/>
<dbReference type="STRING" id="880071.Fleli_2124"/>
<organism evidence="2 3">
    <name type="scientific">Bernardetia litoralis (strain ATCC 23117 / DSM 6794 / NBRC 15988 / NCIMB 1366 / Fx l1 / Sio-4)</name>
    <name type="common">Flexibacter litoralis</name>
    <dbReference type="NCBI Taxonomy" id="880071"/>
    <lineage>
        <taxon>Bacteria</taxon>
        <taxon>Pseudomonadati</taxon>
        <taxon>Bacteroidota</taxon>
        <taxon>Cytophagia</taxon>
        <taxon>Cytophagales</taxon>
        <taxon>Bernardetiaceae</taxon>
        <taxon>Bernardetia</taxon>
    </lineage>
</organism>
<dbReference type="HOGENOM" id="CLU_1832206_0_0_10"/>
<keyword evidence="3" id="KW-1185">Reference proteome</keyword>
<feature type="signal peptide" evidence="1">
    <location>
        <begin position="1"/>
        <end position="22"/>
    </location>
</feature>
<reference evidence="3" key="1">
    <citation type="submission" date="2012-06" db="EMBL/GenBank/DDBJ databases">
        <title>The complete genome of Flexibacter litoralis DSM 6794.</title>
        <authorList>
            <person name="Lucas S."/>
            <person name="Copeland A."/>
            <person name="Lapidus A."/>
            <person name="Glavina del Rio T."/>
            <person name="Dalin E."/>
            <person name="Tice H."/>
            <person name="Bruce D."/>
            <person name="Goodwin L."/>
            <person name="Pitluck S."/>
            <person name="Peters L."/>
            <person name="Ovchinnikova G."/>
            <person name="Lu M."/>
            <person name="Kyrpides N."/>
            <person name="Mavromatis K."/>
            <person name="Ivanova N."/>
            <person name="Brettin T."/>
            <person name="Detter J.C."/>
            <person name="Han C."/>
            <person name="Larimer F."/>
            <person name="Land M."/>
            <person name="Hauser L."/>
            <person name="Markowitz V."/>
            <person name="Cheng J.-F."/>
            <person name="Hugenholtz P."/>
            <person name="Woyke T."/>
            <person name="Wu D."/>
            <person name="Spring S."/>
            <person name="Lang E."/>
            <person name="Kopitz M."/>
            <person name="Brambilla E."/>
            <person name="Klenk H.-P."/>
            <person name="Eisen J.A."/>
        </authorList>
    </citation>
    <scope>NUCLEOTIDE SEQUENCE [LARGE SCALE GENOMIC DNA]</scope>
    <source>
        <strain evidence="3">ATCC 23117 / DSM 6794 / NBRC 15988 / NCIMB 1366 / Sio-4</strain>
    </source>
</reference>
<dbReference type="OrthoDB" id="885549at2"/>
<sequence precursor="true">MKFNYVRIVALFILLVSVGVFTSCSSFNGDDENDTTGSAYAGDWKLVKATFTGETAEAADFAGFSIALNSAGTYVLTNPTAFPSPTEIAGTYTSTGQFLIFDGSVEINVTSISGNTMVWEWQVSKPGKITATYRYTFERM</sequence>
<keyword evidence="1" id="KW-0732">Signal</keyword>
<feature type="chain" id="PRO_5003685497" description="Lipocalin-like domain-containing protein" evidence="1">
    <location>
        <begin position="23"/>
        <end position="140"/>
    </location>
</feature>
<evidence type="ECO:0008006" key="4">
    <source>
        <dbReference type="Google" id="ProtNLM"/>
    </source>
</evidence>
<dbReference type="RefSeq" id="WP_014797953.1">
    <property type="nucleotide sequence ID" value="NC_018018.1"/>
</dbReference>